<dbReference type="PROSITE" id="PS51186">
    <property type="entry name" value="GNAT"/>
    <property type="match status" value="1"/>
</dbReference>
<keyword evidence="2" id="KW-0808">Transferase</keyword>
<comment type="caution">
    <text evidence="2">The sequence shown here is derived from an EMBL/GenBank/DDBJ whole genome shotgun (WGS) entry which is preliminary data.</text>
</comment>
<dbReference type="Pfam" id="PF13673">
    <property type="entry name" value="Acetyltransf_10"/>
    <property type="match status" value="1"/>
</dbReference>
<dbReference type="Proteomes" id="UP000552864">
    <property type="component" value="Unassembled WGS sequence"/>
</dbReference>
<proteinExistence type="predicted"/>
<dbReference type="GO" id="GO:0016747">
    <property type="term" value="F:acyltransferase activity, transferring groups other than amino-acyl groups"/>
    <property type="evidence" value="ECO:0007669"/>
    <property type="project" value="InterPro"/>
</dbReference>
<feature type="domain" description="N-acetyltransferase" evidence="1">
    <location>
        <begin position="120"/>
        <end position="247"/>
    </location>
</feature>
<name>A0A847SMU4_9BACT</name>
<dbReference type="AlphaFoldDB" id="A0A847SMU4"/>
<organism evidence="2 3">
    <name type="scientific">Chitinophaga eiseniae</name>
    <dbReference type="NCBI Taxonomy" id="634771"/>
    <lineage>
        <taxon>Bacteria</taxon>
        <taxon>Pseudomonadati</taxon>
        <taxon>Bacteroidota</taxon>
        <taxon>Chitinophagia</taxon>
        <taxon>Chitinophagales</taxon>
        <taxon>Chitinophagaceae</taxon>
        <taxon>Chitinophaga</taxon>
    </lineage>
</organism>
<accession>A0A847SMU4</accession>
<keyword evidence="3" id="KW-1185">Reference proteome</keyword>
<dbReference type="InterPro" id="IPR000182">
    <property type="entry name" value="GNAT_dom"/>
</dbReference>
<dbReference type="CDD" id="cd04301">
    <property type="entry name" value="NAT_SF"/>
    <property type="match status" value="1"/>
</dbReference>
<protein>
    <submittedName>
        <fullName evidence="2">GNAT family N-acetyltransferase</fullName>
    </submittedName>
</protein>
<dbReference type="InterPro" id="IPR016181">
    <property type="entry name" value="Acyl_CoA_acyltransferase"/>
</dbReference>
<dbReference type="RefSeq" id="WP_168739845.1">
    <property type="nucleotide sequence ID" value="NZ_JABAHZ010000003.1"/>
</dbReference>
<evidence type="ECO:0000313" key="2">
    <source>
        <dbReference type="EMBL" id="NLR80177.1"/>
    </source>
</evidence>
<dbReference type="SUPFAM" id="SSF55729">
    <property type="entry name" value="Acyl-CoA N-acyltransferases (Nat)"/>
    <property type="match status" value="1"/>
</dbReference>
<evidence type="ECO:0000313" key="3">
    <source>
        <dbReference type="Proteomes" id="UP000552864"/>
    </source>
</evidence>
<sequence>MNQHFVSLVTEKNIHNLTSLWTLAGSAAGQYFQQTGFNYCLVPGSEWPNRIWLNSHADAATIRTVADVIKNAPVPLTVSYWGHIQQDLRPVFEQLGFSIKSEQTGMSLKLDKAFEQSNRLNLVHVNTGEQAATWEALYPLSFGYRIAADILNKTREDVQYYLVYHQQEAMGTAIVHETGNLVGIHGVGIVPAYRKQGFAEEVMAMLLNSALAQQKEMATLQSSAMGKNIYLKLGFAEDFKMTNYQLK</sequence>
<dbReference type="Gene3D" id="3.40.630.30">
    <property type="match status" value="1"/>
</dbReference>
<gene>
    <name evidence="2" type="ORF">HGH91_16210</name>
</gene>
<evidence type="ECO:0000259" key="1">
    <source>
        <dbReference type="PROSITE" id="PS51186"/>
    </source>
</evidence>
<reference evidence="2 3" key="1">
    <citation type="submission" date="2020-04" db="EMBL/GenBank/DDBJ databases">
        <authorList>
            <person name="Yin C."/>
        </authorList>
    </citation>
    <scope>NUCLEOTIDE SEQUENCE [LARGE SCALE GENOMIC DNA]</scope>
    <source>
        <strain evidence="2 3">Ak56</strain>
    </source>
</reference>
<dbReference type="EMBL" id="JABAHZ010000003">
    <property type="protein sequence ID" value="NLR80177.1"/>
    <property type="molecule type" value="Genomic_DNA"/>
</dbReference>